<dbReference type="Proteomes" id="UP000002258">
    <property type="component" value="Chromosome 5"/>
</dbReference>
<dbReference type="InterPro" id="IPR001138">
    <property type="entry name" value="Zn2Cys6_DnaBD"/>
</dbReference>
<dbReference type="AlphaFoldDB" id="A3LVJ3"/>
<dbReference type="GO" id="GO:0000981">
    <property type="term" value="F:DNA-binding transcription factor activity, RNA polymerase II-specific"/>
    <property type="evidence" value="ECO:0007669"/>
    <property type="project" value="InterPro"/>
</dbReference>
<evidence type="ECO:0000313" key="9">
    <source>
        <dbReference type="Proteomes" id="UP000002258"/>
    </source>
</evidence>
<dbReference type="HOGENOM" id="CLU_007695_1_0_1"/>
<dbReference type="Gene3D" id="4.10.240.10">
    <property type="entry name" value="Zn(2)-C6 fungal-type DNA-binding domain"/>
    <property type="match status" value="1"/>
</dbReference>
<dbReference type="InParanoid" id="A3LVJ3"/>
<dbReference type="Pfam" id="PF00172">
    <property type="entry name" value="Zn_clus"/>
    <property type="match status" value="1"/>
</dbReference>
<dbReference type="CDD" id="cd00067">
    <property type="entry name" value="GAL4"/>
    <property type="match status" value="1"/>
</dbReference>
<dbReference type="InterPro" id="IPR036864">
    <property type="entry name" value="Zn2-C6_fun-type_DNA-bd_sf"/>
</dbReference>
<accession>A3LVJ3</accession>
<evidence type="ECO:0000259" key="7">
    <source>
        <dbReference type="PROSITE" id="PS50048"/>
    </source>
</evidence>
<dbReference type="KEGG" id="pic:PICST_47398"/>
<dbReference type="PANTHER" id="PTHR47424:SF6">
    <property type="entry name" value="PROLINE UTILIZATION TRANS-ACTIVATOR"/>
    <property type="match status" value="1"/>
</dbReference>
<reference evidence="8 9" key="1">
    <citation type="journal article" date="2007" name="Nat. Biotechnol.">
        <title>Genome sequence of the lignocellulose-bioconverting and xylose-fermenting yeast Pichia stipitis.</title>
        <authorList>
            <person name="Jeffries T.W."/>
            <person name="Grigoriev I.V."/>
            <person name="Grimwood J."/>
            <person name="Laplaza J.M."/>
            <person name="Aerts A."/>
            <person name="Salamov A."/>
            <person name="Schmutz J."/>
            <person name="Lindquist E."/>
            <person name="Dehal P."/>
            <person name="Shapiro H."/>
            <person name="Jin Y.S."/>
            <person name="Passoth V."/>
            <person name="Richardson P.M."/>
        </authorList>
    </citation>
    <scope>NUCLEOTIDE SEQUENCE [LARGE SCALE GENOMIC DNA]</scope>
    <source>
        <strain evidence="9">ATCC 58785 / CBS 6054 / NBRC 10063 / NRRL Y-11545</strain>
    </source>
</reference>
<dbReference type="GeneID" id="4839279"/>
<dbReference type="STRING" id="322104.A3LVJ3"/>
<feature type="compositionally biased region" description="Polar residues" evidence="6">
    <location>
        <begin position="173"/>
        <end position="187"/>
    </location>
</feature>
<dbReference type="OrthoDB" id="3364175at2759"/>
<dbReference type="GO" id="GO:0006351">
    <property type="term" value="P:DNA-templated transcription"/>
    <property type="evidence" value="ECO:0007669"/>
    <property type="project" value="InterPro"/>
</dbReference>
<evidence type="ECO:0000256" key="3">
    <source>
        <dbReference type="ARBA" id="ARBA00023163"/>
    </source>
</evidence>
<evidence type="ECO:0000256" key="2">
    <source>
        <dbReference type="ARBA" id="ARBA00023015"/>
    </source>
</evidence>
<evidence type="ECO:0000256" key="4">
    <source>
        <dbReference type="ARBA" id="ARBA00023242"/>
    </source>
</evidence>
<dbReference type="PANTHER" id="PTHR47424">
    <property type="entry name" value="REGULATORY PROTEIN GAL4"/>
    <property type="match status" value="1"/>
</dbReference>
<feature type="compositionally biased region" description="Low complexity" evidence="6">
    <location>
        <begin position="93"/>
        <end position="151"/>
    </location>
</feature>
<dbReference type="Pfam" id="PF04082">
    <property type="entry name" value="Fungal_trans"/>
    <property type="match status" value="1"/>
</dbReference>
<dbReference type="InterPro" id="IPR007219">
    <property type="entry name" value="XnlR_reg_dom"/>
</dbReference>
<feature type="region of interest" description="Disordered" evidence="6">
    <location>
        <begin position="79"/>
        <end position="187"/>
    </location>
</feature>
<feature type="coiled-coil region" evidence="5">
    <location>
        <begin position="706"/>
        <end position="733"/>
    </location>
</feature>
<dbReference type="PROSITE" id="PS50048">
    <property type="entry name" value="ZN2_CY6_FUNGAL_2"/>
    <property type="match status" value="1"/>
</dbReference>
<keyword evidence="3" id="KW-0804">Transcription</keyword>
<feature type="compositionally biased region" description="Basic and acidic residues" evidence="6">
    <location>
        <begin position="79"/>
        <end position="89"/>
    </location>
</feature>
<dbReference type="SMART" id="SM00906">
    <property type="entry name" value="Fungal_trans"/>
    <property type="match status" value="1"/>
</dbReference>
<keyword evidence="5" id="KW-0175">Coiled coil</keyword>
<feature type="region of interest" description="Disordered" evidence="6">
    <location>
        <begin position="196"/>
        <end position="215"/>
    </location>
</feature>
<dbReference type="SUPFAM" id="SSF57701">
    <property type="entry name" value="Zn2/Cys6 DNA-binding domain"/>
    <property type="match status" value="1"/>
</dbReference>
<keyword evidence="4" id="KW-0539">Nucleus</keyword>
<evidence type="ECO:0000256" key="5">
    <source>
        <dbReference type="SAM" id="Coils"/>
    </source>
</evidence>
<dbReference type="GO" id="GO:0008270">
    <property type="term" value="F:zinc ion binding"/>
    <property type="evidence" value="ECO:0007669"/>
    <property type="project" value="InterPro"/>
</dbReference>
<dbReference type="RefSeq" id="XP_001385163.2">
    <property type="nucleotide sequence ID" value="XM_001385126.1"/>
</dbReference>
<evidence type="ECO:0000313" key="8">
    <source>
        <dbReference type="EMBL" id="ABN67134.2"/>
    </source>
</evidence>
<dbReference type="eggNOG" id="ENOG502QVYJ">
    <property type="taxonomic scope" value="Eukaryota"/>
</dbReference>
<name>A3LVJ3_PICST</name>
<keyword evidence="1" id="KW-0479">Metal-binding</keyword>
<dbReference type="SMART" id="SM00066">
    <property type="entry name" value="GAL4"/>
    <property type="match status" value="1"/>
</dbReference>
<organism evidence="8 9">
    <name type="scientific">Scheffersomyces stipitis (strain ATCC 58785 / CBS 6054 / NBRC 10063 / NRRL Y-11545)</name>
    <name type="common">Yeast</name>
    <name type="synonym">Pichia stipitis</name>
    <dbReference type="NCBI Taxonomy" id="322104"/>
    <lineage>
        <taxon>Eukaryota</taxon>
        <taxon>Fungi</taxon>
        <taxon>Dikarya</taxon>
        <taxon>Ascomycota</taxon>
        <taxon>Saccharomycotina</taxon>
        <taxon>Pichiomycetes</taxon>
        <taxon>Debaryomycetaceae</taxon>
        <taxon>Scheffersomyces</taxon>
    </lineage>
</organism>
<dbReference type="CDD" id="cd12148">
    <property type="entry name" value="fungal_TF_MHR"/>
    <property type="match status" value="1"/>
</dbReference>
<dbReference type="EMBL" id="CP000499">
    <property type="protein sequence ID" value="ABN67134.2"/>
    <property type="molecule type" value="Genomic_DNA"/>
</dbReference>
<proteinExistence type="predicted"/>
<sequence length="800" mass="90416">MAVQQNGVVHEAAHAFSKPVAKKRIRKLPPEKRQKVSTACDSCKKRKFKCTGEKPCSVCVKKGVSCTYTIIDKRSLKSERMAKLRKQQENPDSESNYTTSTSSSTGRSQATSVGSSVHSMSTSSPDSVSSTPPSSAASSISLHSHGSLTSGMKEDSPPSGESASVIKEEHSPMSVNSPLSTNGNTYIPKSLQPLLSFPLNDDKDQNESGASARNGISNQNGKCVILLNDATGTFRYMGETSPLSLLYETRNVFIQYVGRTPFTTNLQKCPVVDKPYFVPRDYVNSKLPPRHEADMYVEIFKRNINDSYFVLEMDSFHHDFVDAVYAAEGNVDEDNIVSTMIVYFVLALGALYHDYNADAYASPESEAFLKTGLNLLKDTVQDSELWVVQVHYLIFFYYQATIRKSTGWIHLNLAIKYAQSLGLHRNFVNEQYPYNPEEIQYRKKLFRSLYISDRIASIFIGRPLTINDYDWDDPSRVEAGYGALDFNTKAQIELSRITCLIGKIVGNFYRDRIIDIGRTKKLAVDLKLWSINLDQQLAIENIMKPMEIPNNEHHENTHILLLIHLLQLYAIMLLSRPFFMYEAVRKLSPELGKVPMKNKSLSRHFYQAAMKASILAIKLMHYYMNTAYKECMRKECYVVITCSFYASILIGVGIVNGDYQDQDYTEADLFNYAKMAISVLNHFGPTNPGADRYAVVVGEMIDALNLAKSTRASEKAEEAKEQVEKMLETHMDTMDFRILNDYNFIDDPNNNLQSLIEFQRLFVPQETAPTTGITSVNGDFTFTTMPHDYGNYELFFGDKY</sequence>
<evidence type="ECO:0000256" key="1">
    <source>
        <dbReference type="ARBA" id="ARBA00022723"/>
    </source>
</evidence>
<protein>
    <submittedName>
        <fullName evidence="8">Zinc finger transcription factor of the Zn(2)-Cys(6) binuclear cluster domain type</fullName>
    </submittedName>
</protein>
<gene>
    <name evidence="8" type="primary">YIN0</name>
    <name evidence="8" type="ORF">PICST_47398</name>
</gene>
<dbReference type="PROSITE" id="PS00463">
    <property type="entry name" value="ZN2_CY6_FUNGAL_1"/>
    <property type="match status" value="1"/>
</dbReference>
<dbReference type="InterPro" id="IPR051127">
    <property type="entry name" value="Fungal_SecMet_Regulators"/>
</dbReference>
<evidence type="ECO:0000256" key="6">
    <source>
        <dbReference type="SAM" id="MobiDB-lite"/>
    </source>
</evidence>
<feature type="domain" description="Zn(2)-C6 fungal-type" evidence="7">
    <location>
        <begin position="39"/>
        <end position="68"/>
    </location>
</feature>
<dbReference type="GO" id="GO:0003677">
    <property type="term" value="F:DNA binding"/>
    <property type="evidence" value="ECO:0007669"/>
    <property type="project" value="InterPro"/>
</dbReference>
<keyword evidence="2" id="KW-0805">Transcription regulation</keyword>
<keyword evidence="9" id="KW-1185">Reference proteome</keyword>
<dbReference type="OMA" id="HYINTAF"/>